<evidence type="ECO:0000256" key="2">
    <source>
        <dbReference type="ARBA" id="ARBA00023134"/>
    </source>
</evidence>
<dbReference type="GO" id="GO:0003924">
    <property type="term" value="F:GTPase activity"/>
    <property type="evidence" value="ECO:0007669"/>
    <property type="project" value="InterPro"/>
</dbReference>
<keyword evidence="2" id="KW-0342">GTP-binding</keyword>
<feature type="region of interest" description="Disordered" evidence="3">
    <location>
        <begin position="238"/>
        <end position="258"/>
    </location>
</feature>
<dbReference type="SMART" id="SM00174">
    <property type="entry name" value="RHO"/>
    <property type="match status" value="1"/>
</dbReference>
<dbReference type="SMART" id="SM00175">
    <property type="entry name" value="RAB"/>
    <property type="match status" value="1"/>
</dbReference>
<dbReference type="GO" id="GO:0008270">
    <property type="term" value="F:zinc ion binding"/>
    <property type="evidence" value="ECO:0007669"/>
    <property type="project" value="InterPro"/>
</dbReference>
<dbReference type="Gene3D" id="3.40.50.410">
    <property type="entry name" value="von Willebrand factor, type A domain"/>
    <property type="match status" value="1"/>
</dbReference>
<dbReference type="PROSITE" id="PS51421">
    <property type="entry name" value="RAS"/>
    <property type="match status" value="1"/>
</dbReference>
<dbReference type="InterPro" id="IPR001806">
    <property type="entry name" value="Small_GTPase"/>
</dbReference>
<dbReference type="Proteomes" id="UP001165289">
    <property type="component" value="Unassembled WGS sequence"/>
</dbReference>
<dbReference type="InterPro" id="IPR002035">
    <property type="entry name" value="VWF_A"/>
</dbReference>
<dbReference type="SUPFAM" id="SSF82919">
    <property type="entry name" value="Zn-finger domain of Sec23/24"/>
    <property type="match status" value="1"/>
</dbReference>
<dbReference type="InterPro" id="IPR027417">
    <property type="entry name" value="P-loop_NTPase"/>
</dbReference>
<dbReference type="GO" id="GO:0006888">
    <property type="term" value="P:endoplasmic reticulum to Golgi vesicle-mediated transport"/>
    <property type="evidence" value="ECO:0007669"/>
    <property type="project" value="InterPro"/>
</dbReference>
<dbReference type="InterPro" id="IPR036174">
    <property type="entry name" value="Znf_Sec23_Sec24_sf"/>
</dbReference>
<dbReference type="GO" id="GO:0007165">
    <property type="term" value="P:signal transduction"/>
    <property type="evidence" value="ECO:0007669"/>
    <property type="project" value="InterPro"/>
</dbReference>
<dbReference type="InterPro" id="IPR005225">
    <property type="entry name" value="Small_GTP-bd"/>
</dbReference>
<evidence type="ECO:0000313" key="5">
    <source>
        <dbReference type="EMBL" id="KAI6649811.1"/>
    </source>
</evidence>
<keyword evidence="6" id="KW-1185">Reference proteome</keyword>
<comment type="caution">
    <text evidence="5">The sequence shown here is derived from an EMBL/GenBank/DDBJ whole genome shotgun (WGS) entry which is preliminary data.</text>
</comment>
<evidence type="ECO:0000256" key="1">
    <source>
        <dbReference type="ARBA" id="ARBA00022741"/>
    </source>
</evidence>
<dbReference type="GO" id="GO:0005525">
    <property type="term" value="F:GTP binding"/>
    <property type="evidence" value="ECO:0007669"/>
    <property type="project" value="UniProtKB-KW"/>
</dbReference>
<gene>
    <name evidence="5" type="ORF">LOD99_6600</name>
</gene>
<dbReference type="PRINTS" id="PR00449">
    <property type="entry name" value="RASTRNSFRMNG"/>
</dbReference>
<organism evidence="5 6">
    <name type="scientific">Oopsacas minuta</name>
    <dbReference type="NCBI Taxonomy" id="111878"/>
    <lineage>
        <taxon>Eukaryota</taxon>
        <taxon>Metazoa</taxon>
        <taxon>Porifera</taxon>
        <taxon>Hexactinellida</taxon>
        <taxon>Hexasterophora</taxon>
        <taxon>Lyssacinosida</taxon>
        <taxon>Leucopsacidae</taxon>
        <taxon>Oopsacas</taxon>
    </lineage>
</organism>
<dbReference type="AlphaFoldDB" id="A0AAV7JN19"/>
<dbReference type="GO" id="GO:0006886">
    <property type="term" value="P:intracellular protein transport"/>
    <property type="evidence" value="ECO:0007669"/>
    <property type="project" value="InterPro"/>
</dbReference>
<proteinExistence type="predicted"/>
<dbReference type="SMART" id="SM00173">
    <property type="entry name" value="RAS"/>
    <property type="match status" value="2"/>
</dbReference>
<dbReference type="PROSITE" id="PS50234">
    <property type="entry name" value="VWFA"/>
    <property type="match status" value="1"/>
</dbReference>
<dbReference type="Gene3D" id="3.40.50.300">
    <property type="entry name" value="P-loop containing nucleotide triphosphate hydrolases"/>
    <property type="match status" value="3"/>
</dbReference>
<dbReference type="SMART" id="SM00327">
    <property type="entry name" value="VWA"/>
    <property type="match status" value="1"/>
</dbReference>
<dbReference type="GO" id="GO:0030127">
    <property type="term" value="C:COPII vesicle coat"/>
    <property type="evidence" value="ECO:0007669"/>
    <property type="project" value="InterPro"/>
</dbReference>
<evidence type="ECO:0000256" key="3">
    <source>
        <dbReference type="SAM" id="MobiDB-lite"/>
    </source>
</evidence>
<dbReference type="PROSITE" id="PS51419">
    <property type="entry name" value="RAB"/>
    <property type="match status" value="1"/>
</dbReference>
<dbReference type="PANTHER" id="PTHR24070">
    <property type="entry name" value="RAS, DI-RAS, AND RHEB FAMILY MEMBERS OF SMALL GTPASE SUPERFAMILY"/>
    <property type="match status" value="1"/>
</dbReference>
<dbReference type="Pfam" id="PF00071">
    <property type="entry name" value="Ras"/>
    <property type="match status" value="3"/>
</dbReference>
<protein>
    <recommendedName>
        <fullName evidence="4">VWFA domain-containing protein</fullName>
    </recommendedName>
</protein>
<feature type="domain" description="VWFA" evidence="4">
    <location>
        <begin position="592"/>
        <end position="835"/>
    </location>
</feature>
<dbReference type="EMBL" id="JAKMXF010000318">
    <property type="protein sequence ID" value="KAI6649811.1"/>
    <property type="molecule type" value="Genomic_DNA"/>
</dbReference>
<sequence>MMLFAGNKLHAPAEDEFEYALEEEARLTITERREQEHKQEEEKYQEKFRTSGFKKGGNQEPIMLDILDTAGQEEFSAMRDQYMRVSNCFLFVFSITDSNSFQEAENLYSFTARIKSAPQVPAVLVGNKSDLENNRVVTFSEAKQVADKLKIPYMETSAKTGVNVEQAFLELLRVTPFKGKEYKLAILGSGGVGKSSLSIRYVQGIFVQDYDPTIEDSYRKIVSMPLGEIGCNLPSGVRDDKSSYKTTTPANEGKGAERSFSSSISSIFKRKGKSSQQSVSQEPISCPLELFDVKSEVLSALDHSTLLQLIDLAPNIILMYDVTDGTTLVSLQEVAKLEAIKNNIQNKKYFIVGNKCEDQLKKIDQTPAQDLAKELGASYQEISLLFKENDDIPIETILNSHLASQQKDGPCRVLVLGADKVGKTLFCKNASGLESGEEKSNLVNAFVFNITLTRTDSKYSVVSNVESESITVDKSVGQLYKEEQDKLKKEKKGVVRRKKADSNLVAIKLGSLDDQNIVIQIPSYCSSCQVALSSTSIISDHIWTCEFCATDNTLENNVNTTNLSELDDYILVPGQATATDDGTPQISHSNKLVIYCIDVSGSMGVTMQLPKLQSEWKRLREGENFKDNISRMECIKQAILRQLERMLIETPKQRVCVVVFSSSVRILGDGSSNAITSSANNSDMQSLLKAGTELAMKTGFLPIESSFESLKKVIGSITEGGGTALGPGLATSVGISRKFPGAEVIICTDGEPNSGVGSLNTGGAGDVQFYVDIGREALISESTISIIGIEGQECAMEYLSQCAAKTNGTVNILHPMELMRQLRLISQNPTIASNVDVKFFLHPNLCFEGEADTHSIALTKAVGNATRSSDISFKYKMKDGVSNKLKQVPFQVQISYQLKDGSKCLRVISKFQEITSENPAEDGSVNIAILALGAIHMAASLAEEGRNEEALEHLQKTEALMRRSMVTLRQKEEHYIFLQEVKELEPELKRKGKRGDAGVKLLLAKKKIPLEKLLSAHGKLEIINQRTNTDMDLQEQYYNFTC</sequence>
<dbReference type="NCBIfam" id="TIGR00231">
    <property type="entry name" value="small_GTP"/>
    <property type="match status" value="1"/>
</dbReference>
<reference evidence="5 6" key="1">
    <citation type="journal article" date="2023" name="BMC Biol.">
        <title>The compact genome of the sponge Oopsacas minuta (Hexactinellida) is lacking key metazoan core genes.</title>
        <authorList>
            <person name="Santini S."/>
            <person name="Schenkelaars Q."/>
            <person name="Jourda C."/>
            <person name="Duchesne M."/>
            <person name="Belahbib H."/>
            <person name="Rocher C."/>
            <person name="Selva M."/>
            <person name="Riesgo A."/>
            <person name="Vervoort M."/>
            <person name="Leys S.P."/>
            <person name="Kodjabachian L."/>
            <person name="Le Bivic A."/>
            <person name="Borchiellini C."/>
            <person name="Claverie J.M."/>
            <person name="Renard E."/>
        </authorList>
    </citation>
    <scope>NUCLEOTIDE SEQUENCE [LARGE SCALE GENOMIC DNA]</scope>
    <source>
        <strain evidence="5">SPO-2</strain>
    </source>
</reference>
<dbReference type="InterPro" id="IPR020849">
    <property type="entry name" value="Small_GTPase_Ras-type"/>
</dbReference>
<dbReference type="PROSITE" id="PS51420">
    <property type="entry name" value="RHO"/>
    <property type="match status" value="1"/>
</dbReference>
<accession>A0AAV7JN19</accession>
<name>A0AAV7JN19_9METZ</name>
<evidence type="ECO:0000313" key="6">
    <source>
        <dbReference type="Proteomes" id="UP001165289"/>
    </source>
</evidence>
<evidence type="ECO:0000259" key="4">
    <source>
        <dbReference type="PROSITE" id="PS50234"/>
    </source>
</evidence>
<dbReference type="InterPro" id="IPR036465">
    <property type="entry name" value="vWFA_dom_sf"/>
</dbReference>
<dbReference type="SUPFAM" id="SSF53300">
    <property type="entry name" value="vWA-like"/>
    <property type="match status" value="1"/>
</dbReference>
<dbReference type="FunFam" id="3.40.50.300:FF:001447">
    <property type="entry name" value="Ras-related protein Rab-1B"/>
    <property type="match status" value="1"/>
</dbReference>
<keyword evidence="1" id="KW-0547">Nucleotide-binding</keyword>
<dbReference type="SUPFAM" id="SSF52540">
    <property type="entry name" value="P-loop containing nucleoside triphosphate hydrolases"/>
    <property type="match status" value="2"/>
</dbReference>